<protein>
    <submittedName>
        <fullName evidence="3">Predicted protein</fullName>
    </submittedName>
</protein>
<dbReference type="GO" id="GO:0005886">
    <property type="term" value="C:plasma membrane"/>
    <property type="evidence" value="ECO:0007669"/>
    <property type="project" value="TreeGrafter"/>
</dbReference>
<dbReference type="Gene3D" id="2.60.40.150">
    <property type="entry name" value="C2 domain"/>
    <property type="match status" value="2"/>
</dbReference>
<dbReference type="GeneID" id="8858427"/>
<dbReference type="eggNOG" id="KOG1327">
    <property type="taxonomic scope" value="Eukaryota"/>
</dbReference>
<name>D2VVQ4_NAEGR</name>
<dbReference type="InterPro" id="IPR035892">
    <property type="entry name" value="C2_domain_sf"/>
</dbReference>
<dbReference type="InterPro" id="IPR036465">
    <property type="entry name" value="vWFA_dom_sf"/>
</dbReference>
<dbReference type="InParanoid" id="D2VVQ4"/>
<dbReference type="OMA" id="CWETTEN"/>
<evidence type="ECO:0000313" key="4">
    <source>
        <dbReference type="Proteomes" id="UP000006671"/>
    </source>
</evidence>
<dbReference type="KEGG" id="ngr:NAEGRDRAFT_73104"/>
<gene>
    <name evidence="3" type="ORF">NAEGRDRAFT_73104</name>
</gene>
<dbReference type="VEuPathDB" id="AmoebaDB:NAEGRDRAFT_73104"/>
<dbReference type="RefSeq" id="XP_002671889.1">
    <property type="nucleotide sequence ID" value="XM_002671843.1"/>
</dbReference>
<reference evidence="3 4" key="1">
    <citation type="journal article" date="2010" name="Cell">
        <title>The genome of Naegleria gruberi illuminates early eukaryotic versatility.</title>
        <authorList>
            <person name="Fritz-Laylin L.K."/>
            <person name="Prochnik S.E."/>
            <person name="Ginger M.L."/>
            <person name="Dacks J.B."/>
            <person name="Carpenter M.L."/>
            <person name="Field M.C."/>
            <person name="Kuo A."/>
            <person name="Paredez A."/>
            <person name="Chapman J."/>
            <person name="Pham J."/>
            <person name="Shu S."/>
            <person name="Neupane R."/>
            <person name="Cipriano M."/>
            <person name="Mancuso J."/>
            <person name="Tu H."/>
            <person name="Salamov A."/>
            <person name="Lindquist E."/>
            <person name="Shapiro H."/>
            <person name="Lucas S."/>
            <person name="Grigoriev I.V."/>
            <person name="Cande W.Z."/>
            <person name="Fulton C."/>
            <person name="Rokhsar D.S."/>
            <person name="Dawson S.C."/>
        </authorList>
    </citation>
    <scope>NUCLEOTIDE SEQUENCE [LARGE SCALE GENOMIC DNA]</scope>
    <source>
        <strain evidence="3 4">NEG-M</strain>
    </source>
</reference>
<dbReference type="EMBL" id="GG738902">
    <property type="protein sequence ID" value="EFC39145.1"/>
    <property type="molecule type" value="Genomic_DNA"/>
</dbReference>
<dbReference type="CDD" id="cd04047">
    <property type="entry name" value="C2B_Copine"/>
    <property type="match status" value="1"/>
</dbReference>
<comment type="similarity">
    <text evidence="1">Belongs to the copine family.</text>
</comment>
<evidence type="ECO:0000259" key="2">
    <source>
        <dbReference type="PROSITE" id="PS50004"/>
    </source>
</evidence>
<sequence length="587" mass="66707">MYSKSDPFAKLYYSGPQENSQTLISTDFSCLGSTETIQNNHNPVFKTKFSVHYYFECVQKLYIEIFDEDTGNSNRLIGKTKEFTLSQAVCARDGKLKLDLVLKSGEVKGEVFVHVEKVVRQSDSNVDVVEAEKNAMMIRFANMSLDELNGLHSEIPLTVNSEMKIISFECRGIGLDKKDLLGKSDPYFYFEKDVAGRRVPLYTSEVICKTLNPSWLPFKINLDEFNNDYQKEIFVKCFDKDKFSKDDLIGEFRFTLDQVLNNKVKQFDLIEPTIQLKKKKYKNSGIFEFSLCAIDVVQVPIPNPIHEIYESTIARKENRQTEFLDYLFGGCNISVSVGIDFTASNGTYTYPYSLHHLNAKNKNDYQQALEQVLHILEPYDSDKMYGAYGYGATIEKESKMHPMFNLSLSDKEELCGAEEILDAYVKAVPKLSFGDMGSATNPKTGKAYRGDDFYRVIEHVVEKTPPITQHQQFYNILLLIIDGDAFDMQGTIDSIVEANDKPISIIIVGVGDSRFPSCRKFDADDEPLVHSNGKKMTRDIVQFVSFSKCSNLTELASEVLAEIPKQMVTYFESKGVLPNPRPNTTLY</sequence>
<dbReference type="GO" id="GO:0071277">
    <property type="term" value="P:cellular response to calcium ion"/>
    <property type="evidence" value="ECO:0007669"/>
    <property type="project" value="TreeGrafter"/>
</dbReference>
<dbReference type="SUPFAM" id="SSF49562">
    <property type="entry name" value="C2 domain (Calcium/lipid-binding domain, CaLB)"/>
    <property type="match status" value="2"/>
</dbReference>
<proteinExistence type="inferred from homology"/>
<dbReference type="OrthoDB" id="5855668at2759"/>
<dbReference type="PANTHER" id="PTHR10857">
    <property type="entry name" value="COPINE"/>
    <property type="match status" value="1"/>
</dbReference>
<dbReference type="InterPro" id="IPR037768">
    <property type="entry name" value="C2B_Copine"/>
</dbReference>
<dbReference type="SUPFAM" id="SSF53300">
    <property type="entry name" value="vWA-like"/>
    <property type="match status" value="1"/>
</dbReference>
<dbReference type="Pfam" id="PF00168">
    <property type="entry name" value="C2"/>
    <property type="match status" value="2"/>
</dbReference>
<dbReference type="CDD" id="cd04048">
    <property type="entry name" value="C2A_Copine"/>
    <property type="match status" value="1"/>
</dbReference>
<organism evidence="4">
    <name type="scientific">Naegleria gruberi</name>
    <name type="common">Amoeba</name>
    <dbReference type="NCBI Taxonomy" id="5762"/>
    <lineage>
        <taxon>Eukaryota</taxon>
        <taxon>Discoba</taxon>
        <taxon>Heterolobosea</taxon>
        <taxon>Tetramitia</taxon>
        <taxon>Eutetramitia</taxon>
        <taxon>Vahlkampfiidae</taxon>
        <taxon>Naegleria</taxon>
    </lineage>
</organism>
<keyword evidence="4" id="KW-1185">Reference proteome</keyword>
<dbReference type="PANTHER" id="PTHR10857:SF106">
    <property type="entry name" value="C2 DOMAIN-CONTAINING PROTEIN"/>
    <property type="match status" value="1"/>
</dbReference>
<dbReference type="AlphaFoldDB" id="D2VVQ4"/>
<dbReference type="InterPro" id="IPR045052">
    <property type="entry name" value="Copine"/>
</dbReference>
<dbReference type="Proteomes" id="UP000006671">
    <property type="component" value="Unassembled WGS sequence"/>
</dbReference>
<feature type="domain" description="C2" evidence="2">
    <location>
        <begin position="144"/>
        <end position="269"/>
    </location>
</feature>
<dbReference type="PROSITE" id="PS50004">
    <property type="entry name" value="C2"/>
    <property type="match status" value="2"/>
</dbReference>
<dbReference type="Pfam" id="PF07002">
    <property type="entry name" value="Copine"/>
    <property type="match status" value="1"/>
</dbReference>
<dbReference type="InterPro" id="IPR010734">
    <property type="entry name" value="Copine_C"/>
</dbReference>
<feature type="domain" description="C2" evidence="2">
    <location>
        <begin position="1"/>
        <end position="98"/>
    </location>
</feature>
<accession>D2VVQ4</accession>
<dbReference type="InterPro" id="IPR000008">
    <property type="entry name" value="C2_dom"/>
</dbReference>
<evidence type="ECO:0000313" key="3">
    <source>
        <dbReference type="EMBL" id="EFC39145.1"/>
    </source>
</evidence>
<evidence type="ECO:0000256" key="1">
    <source>
        <dbReference type="ARBA" id="ARBA00009048"/>
    </source>
</evidence>
<dbReference type="GO" id="GO:0005544">
    <property type="term" value="F:calcium-dependent phospholipid binding"/>
    <property type="evidence" value="ECO:0007669"/>
    <property type="project" value="InterPro"/>
</dbReference>